<evidence type="ECO:0000256" key="4">
    <source>
        <dbReference type="HAMAP-Rule" id="MF_00508"/>
    </source>
</evidence>
<name>A0A7U3YKB2_DESPD</name>
<dbReference type="Gene3D" id="3.30.70.600">
    <property type="entry name" value="Ribosomal protein S10 domain"/>
    <property type="match status" value="1"/>
</dbReference>
<dbReference type="GO" id="GO:0000049">
    <property type="term" value="F:tRNA binding"/>
    <property type="evidence" value="ECO:0007669"/>
    <property type="project" value="UniProtKB-UniRule"/>
</dbReference>
<sequence>MIPTDKIRIRLKGYDHKLLDLSTREIVDTARRTGATVVGPIPLPTSTNKFTVLRSPHVDKKSREQFEMRTHRRLLDILEPTQQTIDSLMKLELSAGVDVEIKLP</sequence>
<dbReference type="InterPro" id="IPR018268">
    <property type="entry name" value="Ribosomal_uS10_CS"/>
</dbReference>
<comment type="subunit">
    <text evidence="4">Part of the 30S ribosomal subunit.</text>
</comment>
<comment type="function">
    <text evidence="4">Involved in the binding of tRNA to the ribosomes.</text>
</comment>
<dbReference type="GO" id="GO:1990904">
    <property type="term" value="C:ribonucleoprotein complex"/>
    <property type="evidence" value="ECO:0007669"/>
    <property type="project" value="UniProtKB-KW"/>
</dbReference>
<evidence type="ECO:0000256" key="2">
    <source>
        <dbReference type="ARBA" id="ARBA00022980"/>
    </source>
</evidence>
<dbReference type="GO" id="GO:0005840">
    <property type="term" value="C:ribosome"/>
    <property type="evidence" value="ECO:0007669"/>
    <property type="project" value="UniProtKB-KW"/>
</dbReference>
<dbReference type="SMART" id="SM01403">
    <property type="entry name" value="Ribosomal_S10"/>
    <property type="match status" value="1"/>
</dbReference>
<dbReference type="HAMAP" id="MF_00508">
    <property type="entry name" value="Ribosomal_uS10"/>
    <property type="match status" value="1"/>
</dbReference>
<dbReference type="NCBIfam" id="TIGR01049">
    <property type="entry name" value="rpsJ_bact"/>
    <property type="match status" value="1"/>
</dbReference>
<comment type="similarity">
    <text evidence="1 4">Belongs to the universal ribosomal protein uS10 family.</text>
</comment>
<dbReference type="EMBL" id="CP002364">
    <property type="protein sequence ID" value="ADW16964.1"/>
    <property type="molecule type" value="Genomic_DNA"/>
</dbReference>
<keyword evidence="3 4" id="KW-0687">Ribonucleoprotein</keyword>
<evidence type="ECO:0000313" key="7">
    <source>
        <dbReference type="Proteomes" id="UP000006365"/>
    </source>
</evidence>
<dbReference type="PANTHER" id="PTHR11700">
    <property type="entry name" value="30S RIBOSOMAL PROTEIN S10 FAMILY MEMBER"/>
    <property type="match status" value="1"/>
</dbReference>
<evidence type="ECO:0000256" key="1">
    <source>
        <dbReference type="ARBA" id="ARBA00007102"/>
    </source>
</evidence>
<evidence type="ECO:0000259" key="5">
    <source>
        <dbReference type="SMART" id="SM01403"/>
    </source>
</evidence>
<proteinExistence type="inferred from homology"/>
<dbReference type="KEGG" id="dpr:Despr_0790"/>
<dbReference type="Proteomes" id="UP000006365">
    <property type="component" value="Chromosome"/>
</dbReference>
<dbReference type="PROSITE" id="PS00361">
    <property type="entry name" value="RIBOSOMAL_S10"/>
    <property type="match status" value="1"/>
</dbReference>
<dbReference type="FunFam" id="3.30.70.600:FF:000001">
    <property type="entry name" value="30S ribosomal protein S10"/>
    <property type="match status" value="1"/>
</dbReference>
<feature type="domain" description="Small ribosomal subunit protein uS10" evidence="5">
    <location>
        <begin position="8"/>
        <end position="102"/>
    </location>
</feature>
<dbReference type="AlphaFoldDB" id="A0A7U3YKB2"/>
<dbReference type="NCBIfam" id="NF001861">
    <property type="entry name" value="PRK00596.1"/>
    <property type="match status" value="1"/>
</dbReference>
<keyword evidence="2 4" id="KW-0689">Ribosomal protein</keyword>
<dbReference type="InterPro" id="IPR036838">
    <property type="entry name" value="Ribosomal_uS10_dom_sf"/>
</dbReference>
<accession>A0A7U3YKB2</accession>
<dbReference type="GO" id="GO:0006412">
    <property type="term" value="P:translation"/>
    <property type="evidence" value="ECO:0007669"/>
    <property type="project" value="UniProtKB-UniRule"/>
</dbReference>
<keyword evidence="7" id="KW-1185">Reference proteome</keyword>
<dbReference type="PRINTS" id="PR00971">
    <property type="entry name" value="RIBOSOMALS10"/>
</dbReference>
<reference evidence="6 7" key="1">
    <citation type="journal article" date="2011" name="Stand. Genomic Sci.">
        <title>Complete genome sequence of Desulfobulbus propionicus type strain (1pr3).</title>
        <authorList>
            <person name="Pagani I."/>
            <person name="Lapidus A."/>
            <person name="Nolan M."/>
            <person name="Lucas S."/>
            <person name="Hammon N."/>
            <person name="Deshpande S."/>
            <person name="Cheng J.F."/>
            <person name="Chertkov O."/>
            <person name="Davenport K."/>
            <person name="Tapia R."/>
            <person name="Han C."/>
            <person name="Goodwin L."/>
            <person name="Pitluck S."/>
            <person name="Liolios K."/>
            <person name="Mavromatis K."/>
            <person name="Ivanova N."/>
            <person name="Mikhailova N."/>
            <person name="Pati A."/>
            <person name="Chen A."/>
            <person name="Palaniappan K."/>
            <person name="Land M."/>
            <person name="Hauser L."/>
            <person name="Chang Y.J."/>
            <person name="Jeffries C.D."/>
            <person name="Detter J.C."/>
            <person name="Brambilla E."/>
            <person name="Kannan K.P."/>
            <person name="Djao O.D."/>
            <person name="Rohde M."/>
            <person name="Pukall R."/>
            <person name="Spring S."/>
            <person name="Goker M."/>
            <person name="Sikorski J."/>
            <person name="Woyke T."/>
            <person name="Bristow J."/>
            <person name="Eisen J.A."/>
            <person name="Markowitz V."/>
            <person name="Hugenholtz P."/>
            <person name="Kyrpides N.C."/>
            <person name="Klenk H.P."/>
        </authorList>
    </citation>
    <scope>NUCLEOTIDE SEQUENCE [LARGE SCALE GENOMIC DNA]</scope>
    <source>
        <strain evidence="7">ATCC 33891 / DSM 2032 / 1pr3</strain>
    </source>
</reference>
<protein>
    <recommendedName>
        <fullName evidence="4">Small ribosomal subunit protein uS10</fullName>
    </recommendedName>
</protein>
<dbReference type="GO" id="GO:0003735">
    <property type="term" value="F:structural constituent of ribosome"/>
    <property type="evidence" value="ECO:0007669"/>
    <property type="project" value="InterPro"/>
</dbReference>
<dbReference type="InterPro" id="IPR001848">
    <property type="entry name" value="Ribosomal_uS10"/>
</dbReference>
<evidence type="ECO:0000256" key="3">
    <source>
        <dbReference type="ARBA" id="ARBA00023274"/>
    </source>
</evidence>
<organism evidence="6 7">
    <name type="scientific">Desulfobulbus propionicus (strain ATCC 33891 / DSM 2032 / VKM B-1956 / 1pr3)</name>
    <dbReference type="NCBI Taxonomy" id="577650"/>
    <lineage>
        <taxon>Bacteria</taxon>
        <taxon>Pseudomonadati</taxon>
        <taxon>Thermodesulfobacteriota</taxon>
        <taxon>Desulfobulbia</taxon>
        <taxon>Desulfobulbales</taxon>
        <taxon>Desulfobulbaceae</taxon>
        <taxon>Desulfobulbus</taxon>
    </lineage>
</organism>
<dbReference type="SUPFAM" id="SSF54999">
    <property type="entry name" value="Ribosomal protein S10"/>
    <property type="match status" value="1"/>
</dbReference>
<gene>
    <name evidence="4" type="primary">rpsJ</name>
    <name evidence="6" type="ordered locus">Despr_0790</name>
</gene>
<dbReference type="InterPro" id="IPR027486">
    <property type="entry name" value="Ribosomal_uS10_dom"/>
</dbReference>
<evidence type="ECO:0000313" key="6">
    <source>
        <dbReference type="EMBL" id="ADW16964.1"/>
    </source>
</evidence>
<dbReference type="Pfam" id="PF00338">
    <property type="entry name" value="Ribosomal_S10"/>
    <property type="match status" value="1"/>
</dbReference>